<evidence type="ECO:0000313" key="2">
    <source>
        <dbReference type="Proteomes" id="UP000051160"/>
    </source>
</evidence>
<proteinExistence type="predicted"/>
<organism evidence="1 2">
    <name type="scientific">Secundilactobacillus odoratitofui DSM 19909 = JCM 15043</name>
    <dbReference type="NCBI Taxonomy" id="1423776"/>
    <lineage>
        <taxon>Bacteria</taxon>
        <taxon>Bacillati</taxon>
        <taxon>Bacillota</taxon>
        <taxon>Bacilli</taxon>
        <taxon>Lactobacillales</taxon>
        <taxon>Lactobacillaceae</taxon>
        <taxon>Secundilactobacillus</taxon>
    </lineage>
</organism>
<dbReference type="STRING" id="1423776.FD04_GL000427"/>
<dbReference type="EMBL" id="AZEE01000027">
    <property type="protein sequence ID" value="KRK98691.1"/>
    <property type="molecule type" value="Genomic_DNA"/>
</dbReference>
<sequence>MTMIPIIDSLTATLQLRFKDDEGKLHTFSFPKAAQDLPSDTVGEAMKTIAELNLFTRNGTQLYRKPVSGAYVNIKTNTIYSA</sequence>
<protein>
    <recommendedName>
        <fullName evidence="3">DUF2922 domain-containing protein</fullName>
    </recommendedName>
</protein>
<evidence type="ECO:0008006" key="3">
    <source>
        <dbReference type="Google" id="ProtNLM"/>
    </source>
</evidence>
<dbReference type="PATRIC" id="fig|1423776.4.peg.432"/>
<dbReference type="AlphaFoldDB" id="A0A0R1LYI2"/>
<name>A0A0R1LYI2_9LACO</name>
<keyword evidence="2" id="KW-1185">Reference proteome</keyword>
<gene>
    <name evidence="1" type="ORF">FD04_GL000427</name>
</gene>
<dbReference type="Pfam" id="PF11148">
    <property type="entry name" value="DUF2922"/>
    <property type="match status" value="1"/>
</dbReference>
<dbReference type="InterPro" id="IPR021321">
    <property type="entry name" value="DUF2922"/>
</dbReference>
<dbReference type="OrthoDB" id="2299372at2"/>
<reference evidence="1 2" key="1">
    <citation type="journal article" date="2015" name="Genome Announc.">
        <title>Expanding the biotechnology potential of lactobacilli through comparative genomics of 213 strains and associated genera.</title>
        <authorList>
            <person name="Sun Z."/>
            <person name="Harris H.M."/>
            <person name="McCann A."/>
            <person name="Guo C."/>
            <person name="Argimon S."/>
            <person name="Zhang W."/>
            <person name="Yang X."/>
            <person name="Jeffery I.B."/>
            <person name="Cooney J.C."/>
            <person name="Kagawa T.F."/>
            <person name="Liu W."/>
            <person name="Song Y."/>
            <person name="Salvetti E."/>
            <person name="Wrobel A."/>
            <person name="Rasinkangas P."/>
            <person name="Parkhill J."/>
            <person name="Rea M.C."/>
            <person name="O'Sullivan O."/>
            <person name="Ritari J."/>
            <person name="Douillard F.P."/>
            <person name="Paul Ross R."/>
            <person name="Yang R."/>
            <person name="Briner A.E."/>
            <person name="Felis G.E."/>
            <person name="de Vos W.M."/>
            <person name="Barrangou R."/>
            <person name="Klaenhammer T.R."/>
            <person name="Caufield P.W."/>
            <person name="Cui Y."/>
            <person name="Zhang H."/>
            <person name="O'Toole P.W."/>
        </authorList>
    </citation>
    <scope>NUCLEOTIDE SEQUENCE [LARGE SCALE GENOMIC DNA]</scope>
    <source>
        <strain evidence="1 2">DSM 19909</strain>
    </source>
</reference>
<evidence type="ECO:0000313" key="1">
    <source>
        <dbReference type="EMBL" id="KRK98691.1"/>
    </source>
</evidence>
<comment type="caution">
    <text evidence="1">The sequence shown here is derived from an EMBL/GenBank/DDBJ whole genome shotgun (WGS) entry which is preliminary data.</text>
</comment>
<accession>A0A0R1LYI2</accession>
<dbReference type="Proteomes" id="UP000051160">
    <property type="component" value="Unassembled WGS sequence"/>
</dbReference>